<name>A0A363NT41_9SPHI</name>
<feature type="domain" description="CinA C-terminal" evidence="1">
    <location>
        <begin position="12"/>
        <end position="156"/>
    </location>
</feature>
<evidence type="ECO:0000313" key="3">
    <source>
        <dbReference type="Proteomes" id="UP000250831"/>
    </source>
</evidence>
<dbReference type="RefSeq" id="WP_108633827.1">
    <property type="nucleotide sequence ID" value="NZ_QCXX01000003.1"/>
</dbReference>
<dbReference type="Proteomes" id="UP000250831">
    <property type="component" value="Unassembled WGS sequence"/>
</dbReference>
<dbReference type="OrthoDB" id="1252536at2"/>
<dbReference type="SUPFAM" id="SSF142433">
    <property type="entry name" value="CinA-like"/>
    <property type="match status" value="1"/>
</dbReference>
<keyword evidence="3" id="KW-1185">Reference proteome</keyword>
<dbReference type="Pfam" id="PF02464">
    <property type="entry name" value="CinA"/>
    <property type="match status" value="1"/>
</dbReference>
<gene>
    <name evidence="2" type="ORF">DCO56_10955</name>
</gene>
<dbReference type="AlphaFoldDB" id="A0A363NT41"/>
<sequence>MNKIQFFKAQLKQIRNSLLIQRERLAVAESVTAGLLQFACAQMESAMDVYGGGMTAYTLDEKIRLLDVDAEEAQKCDCVSPLIAEQMAVRIATLFHTEWGIATTGYATIVPESKGKLYAFFSIAYHERIVHTEKVELEANTKAEEAQRIYVIRALRAFYLALKNQSRSEIISV</sequence>
<evidence type="ECO:0000313" key="2">
    <source>
        <dbReference type="EMBL" id="PUV23898.1"/>
    </source>
</evidence>
<evidence type="ECO:0000259" key="1">
    <source>
        <dbReference type="Pfam" id="PF02464"/>
    </source>
</evidence>
<dbReference type="InterPro" id="IPR008136">
    <property type="entry name" value="CinA_C"/>
</dbReference>
<comment type="caution">
    <text evidence="2">The sequence shown here is derived from an EMBL/GenBank/DDBJ whole genome shotgun (WGS) entry which is preliminary data.</text>
</comment>
<organism evidence="2 3">
    <name type="scientific">Sphingobacterium athyrii</name>
    <dbReference type="NCBI Taxonomy" id="2152717"/>
    <lineage>
        <taxon>Bacteria</taxon>
        <taxon>Pseudomonadati</taxon>
        <taxon>Bacteroidota</taxon>
        <taxon>Sphingobacteriia</taxon>
        <taxon>Sphingobacteriales</taxon>
        <taxon>Sphingobacteriaceae</taxon>
        <taxon>Sphingobacterium</taxon>
    </lineage>
</organism>
<reference evidence="2 3" key="1">
    <citation type="submission" date="2018-04" db="EMBL/GenBank/DDBJ databases">
        <title>Sphingobacterium sp. M46 Genome.</title>
        <authorList>
            <person name="Cheng J."/>
            <person name="Li Y."/>
        </authorList>
    </citation>
    <scope>NUCLEOTIDE SEQUENCE [LARGE SCALE GENOMIC DNA]</scope>
    <source>
        <strain evidence="2 3">M46</strain>
    </source>
</reference>
<accession>A0A363NT41</accession>
<proteinExistence type="predicted"/>
<dbReference type="Gene3D" id="3.90.950.20">
    <property type="entry name" value="CinA-like"/>
    <property type="match status" value="1"/>
</dbReference>
<dbReference type="EMBL" id="QCXX01000003">
    <property type="protein sequence ID" value="PUV23898.1"/>
    <property type="molecule type" value="Genomic_DNA"/>
</dbReference>
<dbReference type="InterPro" id="IPR036653">
    <property type="entry name" value="CinA-like_C"/>
</dbReference>
<protein>
    <submittedName>
        <fullName evidence="2">Damage-inducible protein CinA</fullName>
    </submittedName>
</protein>